<evidence type="ECO:0000256" key="2">
    <source>
        <dbReference type="SAM" id="SignalP"/>
    </source>
</evidence>
<evidence type="ECO:0000259" key="3">
    <source>
        <dbReference type="Pfam" id="PF03413"/>
    </source>
</evidence>
<reference evidence="7" key="1">
    <citation type="submission" date="2016-11" db="EMBL/GenBank/DDBJ databases">
        <authorList>
            <person name="Varghese N."/>
            <person name="Submissions S."/>
        </authorList>
    </citation>
    <scope>NUCLEOTIDE SEQUENCE [LARGE SCALE GENOMIC DNA]</scope>
    <source>
        <strain evidence="7">DSM 10349</strain>
    </source>
</reference>
<evidence type="ECO:0000256" key="1">
    <source>
        <dbReference type="SAM" id="MobiDB-lite"/>
    </source>
</evidence>
<feature type="compositionally biased region" description="Acidic residues" evidence="1">
    <location>
        <begin position="219"/>
        <end position="228"/>
    </location>
</feature>
<feature type="domain" description="PepSY" evidence="3">
    <location>
        <begin position="127"/>
        <end position="182"/>
    </location>
</feature>
<feature type="region of interest" description="Disordered" evidence="1">
    <location>
        <begin position="184"/>
        <end position="228"/>
    </location>
</feature>
<keyword evidence="7" id="KW-1185">Reference proteome</keyword>
<dbReference type="RefSeq" id="WP_072915542.1">
    <property type="nucleotide sequence ID" value="NZ_FRAR01000021.1"/>
</dbReference>
<feature type="chain" id="PRO_5015066926" evidence="2">
    <location>
        <begin position="27"/>
        <end position="228"/>
    </location>
</feature>
<dbReference type="InterPro" id="IPR025711">
    <property type="entry name" value="PepSY"/>
</dbReference>
<dbReference type="AlphaFoldDB" id="A0A1M6X325"/>
<evidence type="ECO:0000313" key="5">
    <source>
        <dbReference type="EMBL" id="SHK90359.1"/>
    </source>
</evidence>
<organism evidence="6 7">
    <name type="scientific">Desulforamulus aeronauticus DSM 10349</name>
    <dbReference type="NCBI Taxonomy" id="1121421"/>
    <lineage>
        <taxon>Bacteria</taxon>
        <taxon>Bacillati</taxon>
        <taxon>Bacillota</taxon>
        <taxon>Clostridia</taxon>
        <taxon>Eubacteriales</taxon>
        <taxon>Peptococcaceae</taxon>
        <taxon>Desulforamulus</taxon>
    </lineage>
</organism>
<feature type="compositionally biased region" description="Acidic residues" evidence="1">
    <location>
        <begin position="190"/>
        <end position="203"/>
    </location>
</feature>
<protein>
    <submittedName>
        <fullName evidence="6">Uncharacterized membrane protein YkoI</fullName>
    </submittedName>
</protein>
<feature type="signal peptide" evidence="2">
    <location>
        <begin position="1"/>
        <end position="26"/>
    </location>
</feature>
<dbReference type="EMBL" id="FRAR01000029">
    <property type="protein sequence ID" value="SHK90359.1"/>
    <property type="molecule type" value="Genomic_DNA"/>
</dbReference>
<accession>A0A1M6X325</accession>
<dbReference type="STRING" id="1121421.SAMN02745123_02812"/>
<dbReference type="EMBL" id="FRAR01000021">
    <property type="protein sequence ID" value="SHK70255.1"/>
    <property type="molecule type" value="Genomic_DNA"/>
</dbReference>
<dbReference type="OrthoDB" id="1919149at2"/>
<dbReference type="EMBL" id="FRAR01000038">
    <property type="protein sequence ID" value="SHL00259.1"/>
    <property type="molecule type" value="Genomic_DNA"/>
</dbReference>
<dbReference type="Pfam" id="PF03413">
    <property type="entry name" value="PepSY"/>
    <property type="match status" value="2"/>
</dbReference>
<evidence type="ECO:0000313" key="6">
    <source>
        <dbReference type="EMBL" id="SHL00259.1"/>
    </source>
</evidence>
<proteinExistence type="predicted"/>
<evidence type="ECO:0000313" key="7">
    <source>
        <dbReference type="Proteomes" id="UP000183997"/>
    </source>
</evidence>
<dbReference type="Gene3D" id="3.10.450.40">
    <property type="match status" value="2"/>
</dbReference>
<feature type="domain" description="PepSY" evidence="3">
    <location>
        <begin position="35"/>
        <end position="90"/>
    </location>
</feature>
<reference evidence="6" key="2">
    <citation type="submission" date="2016-11" db="EMBL/GenBank/DDBJ databases">
        <authorList>
            <person name="Jaros S."/>
            <person name="Januszkiewicz K."/>
            <person name="Wedrychowicz H."/>
        </authorList>
    </citation>
    <scope>NUCLEOTIDE SEQUENCE [LARGE SCALE GENOMIC DNA]</scope>
    <source>
        <strain evidence="6">DSM 10349</strain>
    </source>
</reference>
<sequence>MNKKMLGTIAGLGLVASSMLGGIAYADKGMGQANLSEQNAQAIAQKAHPGASILNVEQEKEAGKVIFSVDLADQTQKYEVTINSVDGKILQDKAEKLAYRSSVLVQEAAGQELNDQEESKLLLSLTKINLTDAINNALTAFPGQVVKAELEEEDGQLIYSVDVLTSAGLQEVVVDPGNGKVLYNELESADKEDTDIQDNDSQDNDSHDQDTEQSSNEQGDQEDDDDQD</sequence>
<dbReference type="Proteomes" id="UP000183997">
    <property type="component" value="Unassembled WGS sequence"/>
</dbReference>
<keyword evidence="2" id="KW-0732">Signal</keyword>
<evidence type="ECO:0000313" key="4">
    <source>
        <dbReference type="EMBL" id="SHK70255.1"/>
    </source>
</evidence>
<name>A0A1M6X325_9FIRM</name>
<gene>
    <name evidence="4" type="ORF">SAMN02745123_02812</name>
    <name evidence="5" type="ORF">SAMN02745123_03533</name>
    <name evidence="6" type="ORF">SAMN02745123_03877</name>
</gene>